<organism evidence="1 2">
    <name type="scientific">Austropuccinia psidii MF-1</name>
    <dbReference type="NCBI Taxonomy" id="1389203"/>
    <lineage>
        <taxon>Eukaryota</taxon>
        <taxon>Fungi</taxon>
        <taxon>Dikarya</taxon>
        <taxon>Basidiomycota</taxon>
        <taxon>Pucciniomycotina</taxon>
        <taxon>Pucciniomycetes</taxon>
        <taxon>Pucciniales</taxon>
        <taxon>Sphaerophragmiaceae</taxon>
        <taxon>Austropuccinia</taxon>
    </lineage>
</organism>
<name>A0A9Q3BB12_9BASI</name>
<reference evidence="1" key="1">
    <citation type="submission" date="2021-03" db="EMBL/GenBank/DDBJ databases">
        <title>Draft genome sequence of rust myrtle Austropuccinia psidii MF-1, a brazilian biotype.</title>
        <authorList>
            <person name="Quecine M.C."/>
            <person name="Pachon D.M.R."/>
            <person name="Bonatelli M.L."/>
            <person name="Correr F.H."/>
            <person name="Franceschini L.M."/>
            <person name="Leite T.F."/>
            <person name="Margarido G.R.A."/>
            <person name="Almeida C.A."/>
            <person name="Ferrarezi J.A."/>
            <person name="Labate C.A."/>
        </authorList>
    </citation>
    <scope>NUCLEOTIDE SEQUENCE</scope>
    <source>
        <strain evidence="1">MF-1</strain>
    </source>
</reference>
<gene>
    <name evidence="1" type="ORF">O181_001699</name>
</gene>
<proteinExistence type="predicted"/>
<dbReference type="Proteomes" id="UP000765509">
    <property type="component" value="Unassembled WGS sequence"/>
</dbReference>
<dbReference type="AlphaFoldDB" id="A0A9Q3BB12"/>
<protein>
    <submittedName>
        <fullName evidence="1">Uncharacterized protein</fullName>
    </submittedName>
</protein>
<comment type="caution">
    <text evidence="1">The sequence shown here is derived from an EMBL/GenBank/DDBJ whole genome shotgun (WGS) entry which is preliminary data.</text>
</comment>
<dbReference type="EMBL" id="AVOT02000253">
    <property type="protein sequence ID" value="MBW0461984.1"/>
    <property type="molecule type" value="Genomic_DNA"/>
</dbReference>
<evidence type="ECO:0000313" key="2">
    <source>
        <dbReference type="Proteomes" id="UP000765509"/>
    </source>
</evidence>
<keyword evidence="2" id="KW-1185">Reference proteome</keyword>
<sequence length="154" mass="17144">MYSKYVQEGAQAIAALVLRCCTPIHGGIGFSRPTRLLVLRTSARRVSLDDELISLEEHVSSGGLVATSGPALVHSPGCNEISLGNELFPQNYHALGSPHSNTRRVYLKIFDIEYRPPTTLIEQPQVLRYSSSRHLHSARAKYQFILKISHMDES</sequence>
<evidence type="ECO:0000313" key="1">
    <source>
        <dbReference type="EMBL" id="MBW0461984.1"/>
    </source>
</evidence>
<accession>A0A9Q3BB12</accession>